<sequence>MAIAVVASRLPVHALRVGLVRMLGAEIDGTATLYHGFQVRSARGLRIGARANIGDGAILDARGGLTIGEDVNLSTQVHLWTAQHGWDDPDFAYESAPIVIGDHAWLSTRVTVLPGVTIGEGAVVAAGAVVTKDLAPYGLYGGVPARFIRPRQSPKSYRLAPASAKTWWW</sequence>
<dbReference type="SUPFAM" id="SSF51161">
    <property type="entry name" value="Trimeric LpxA-like enzymes"/>
    <property type="match status" value="1"/>
</dbReference>
<reference evidence="3 4" key="1">
    <citation type="submission" date="2020-03" db="EMBL/GenBank/DDBJ databases">
        <title>Above-ground endophytic microbial communities from plants in different locations in the United States.</title>
        <authorList>
            <person name="Frank C."/>
        </authorList>
    </citation>
    <scope>NUCLEOTIDE SEQUENCE [LARGE SCALE GENOMIC DNA]</scope>
    <source>
        <strain evidence="3 4">WW7</strain>
    </source>
</reference>
<proteinExistence type="inferred from homology"/>
<organism evidence="3 4">
    <name type="scientific">Curtobacterium salicis</name>
    <dbReference type="NCBI Taxonomy" id="1779862"/>
    <lineage>
        <taxon>Bacteria</taxon>
        <taxon>Bacillati</taxon>
        <taxon>Actinomycetota</taxon>
        <taxon>Actinomycetes</taxon>
        <taxon>Micrococcales</taxon>
        <taxon>Microbacteriaceae</taxon>
        <taxon>Curtobacterium</taxon>
    </lineage>
</organism>
<keyword evidence="2" id="KW-0808">Transferase</keyword>
<evidence type="ECO:0000313" key="3">
    <source>
        <dbReference type="EMBL" id="NII40828.1"/>
    </source>
</evidence>
<dbReference type="Gene3D" id="2.160.10.10">
    <property type="entry name" value="Hexapeptide repeat proteins"/>
    <property type="match status" value="1"/>
</dbReference>
<dbReference type="PANTHER" id="PTHR23416:SF23">
    <property type="entry name" value="ACETYLTRANSFERASE C18B11.09C-RELATED"/>
    <property type="match status" value="1"/>
</dbReference>
<keyword evidence="4" id="KW-1185">Reference proteome</keyword>
<dbReference type="InterPro" id="IPR001451">
    <property type="entry name" value="Hexapep"/>
</dbReference>
<dbReference type="InterPro" id="IPR011004">
    <property type="entry name" value="Trimer_LpxA-like_sf"/>
</dbReference>
<comment type="similarity">
    <text evidence="1">Belongs to the transferase hexapeptide repeat family.</text>
</comment>
<dbReference type="Proteomes" id="UP001318300">
    <property type="component" value="Unassembled WGS sequence"/>
</dbReference>
<gene>
    <name evidence="3" type="ORF">E9228_001464</name>
</gene>
<dbReference type="InterPro" id="IPR051159">
    <property type="entry name" value="Hexapeptide_acetyltransf"/>
</dbReference>
<comment type="caution">
    <text evidence="3">The sequence shown here is derived from an EMBL/GenBank/DDBJ whole genome shotgun (WGS) entry which is preliminary data.</text>
</comment>
<dbReference type="PANTHER" id="PTHR23416">
    <property type="entry name" value="SIALIC ACID SYNTHASE-RELATED"/>
    <property type="match status" value="1"/>
</dbReference>
<accession>A0ABX0T9F9</accession>
<name>A0ABX0T9F9_9MICO</name>
<dbReference type="CDD" id="cd04647">
    <property type="entry name" value="LbH_MAT_like"/>
    <property type="match status" value="1"/>
</dbReference>
<evidence type="ECO:0000256" key="2">
    <source>
        <dbReference type="ARBA" id="ARBA00022679"/>
    </source>
</evidence>
<dbReference type="RefSeq" id="WP_166779899.1">
    <property type="nucleotide sequence ID" value="NZ_JAAOYO010000002.1"/>
</dbReference>
<protein>
    <submittedName>
        <fullName evidence="3">Acetyltransferase-like isoleucine patch superfamily enzyme</fullName>
    </submittedName>
</protein>
<evidence type="ECO:0000256" key="1">
    <source>
        <dbReference type="ARBA" id="ARBA00007274"/>
    </source>
</evidence>
<dbReference type="EMBL" id="JAAOYO010000002">
    <property type="protein sequence ID" value="NII40828.1"/>
    <property type="molecule type" value="Genomic_DNA"/>
</dbReference>
<evidence type="ECO:0000313" key="4">
    <source>
        <dbReference type="Proteomes" id="UP001318300"/>
    </source>
</evidence>
<dbReference type="Pfam" id="PF00132">
    <property type="entry name" value="Hexapep"/>
    <property type="match status" value="1"/>
</dbReference>